<dbReference type="PANTHER" id="PTHR42781">
    <property type="entry name" value="SPERMIDINE/PUTRESCINE IMPORT ATP-BINDING PROTEIN POTA"/>
    <property type="match status" value="1"/>
</dbReference>
<evidence type="ECO:0000259" key="5">
    <source>
        <dbReference type="PROSITE" id="PS50893"/>
    </source>
</evidence>
<feature type="domain" description="ABC transporter" evidence="5">
    <location>
        <begin position="35"/>
        <end position="265"/>
    </location>
</feature>
<dbReference type="Proteomes" id="UP000249065">
    <property type="component" value="Unassembled WGS sequence"/>
</dbReference>
<dbReference type="EMBL" id="QLIX01000020">
    <property type="protein sequence ID" value="RAI57203.1"/>
    <property type="molecule type" value="Genomic_DNA"/>
</dbReference>
<organism evidence="6 7">
    <name type="scientific">Roseicella frigidaeris</name>
    <dbReference type="NCBI Taxonomy" id="2230885"/>
    <lineage>
        <taxon>Bacteria</taxon>
        <taxon>Pseudomonadati</taxon>
        <taxon>Pseudomonadota</taxon>
        <taxon>Alphaproteobacteria</taxon>
        <taxon>Acetobacterales</taxon>
        <taxon>Roseomonadaceae</taxon>
        <taxon>Roseicella</taxon>
    </lineage>
</organism>
<dbReference type="Pfam" id="PF08402">
    <property type="entry name" value="TOBE_2"/>
    <property type="match status" value="1"/>
</dbReference>
<dbReference type="InterPro" id="IPR003439">
    <property type="entry name" value="ABC_transporter-like_ATP-bd"/>
</dbReference>
<dbReference type="GO" id="GO:0015847">
    <property type="term" value="P:putrescine transport"/>
    <property type="evidence" value="ECO:0007669"/>
    <property type="project" value="UniProtKB-ARBA"/>
</dbReference>
<sequence length="382" mass="39460">MPSSPARRARARSGCAAGSGPASARVVEALAEPLLRLAGITRRFGATLALDGLSLEVRPGEFLALLGGSGSGKSTLLRIVAGFEAADAGQVLLQGRDITALPPHARPVSMVFQSYALFPHLSVFDNVAYGLRREGVARAEIARRVAEALALVGLAGLERRRPGQLSGGQRQRVALVRSLVKRPPLLLLDEPLAALDAGLRERTGLELRALQRATGAGFVMVTHDQGEALALADRVAVLEAGRLAQLDTPQALYERPATRHVAAFLGAANILEGRVEPDGRVACAAGCHLRPAAPAGPPGTLAAFALRPERIRLLATGAPPAENGILARVKDLAYRGDGWMAVAALPGGGEWRVALPAGAAPPAPGAAVALAWAAESLAPLAA</sequence>
<gene>
    <name evidence="6" type="ORF">DOO78_20400</name>
</gene>
<keyword evidence="3 6" id="KW-0067">ATP-binding</keyword>
<proteinExistence type="predicted"/>
<dbReference type="GO" id="GO:0005524">
    <property type="term" value="F:ATP binding"/>
    <property type="evidence" value="ECO:0007669"/>
    <property type="project" value="UniProtKB-KW"/>
</dbReference>
<evidence type="ECO:0000256" key="2">
    <source>
        <dbReference type="ARBA" id="ARBA00022741"/>
    </source>
</evidence>
<keyword evidence="7" id="KW-1185">Reference proteome</keyword>
<dbReference type="Gene3D" id="3.40.50.300">
    <property type="entry name" value="P-loop containing nucleotide triphosphate hydrolases"/>
    <property type="match status" value="1"/>
</dbReference>
<dbReference type="SUPFAM" id="SSF52540">
    <property type="entry name" value="P-loop containing nucleoside triphosphate hydrolases"/>
    <property type="match status" value="1"/>
</dbReference>
<dbReference type="GO" id="GO:0043190">
    <property type="term" value="C:ATP-binding cassette (ABC) transporter complex"/>
    <property type="evidence" value="ECO:0007669"/>
    <property type="project" value="InterPro"/>
</dbReference>
<evidence type="ECO:0000256" key="1">
    <source>
        <dbReference type="ARBA" id="ARBA00022448"/>
    </source>
</evidence>
<dbReference type="PANTHER" id="PTHR42781:SF4">
    <property type="entry name" value="SPERMIDINE_PUTRESCINE IMPORT ATP-BINDING PROTEIN POTA"/>
    <property type="match status" value="1"/>
</dbReference>
<dbReference type="InterPro" id="IPR017871">
    <property type="entry name" value="ABC_transporter-like_CS"/>
</dbReference>
<accession>A0A327M4Q8</accession>
<evidence type="ECO:0000313" key="7">
    <source>
        <dbReference type="Proteomes" id="UP000249065"/>
    </source>
</evidence>
<dbReference type="Gene3D" id="2.40.50.100">
    <property type="match status" value="1"/>
</dbReference>
<dbReference type="AlphaFoldDB" id="A0A327M4Q8"/>
<dbReference type="InterPro" id="IPR027417">
    <property type="entry name" value="P-loop_NTPase"/>
</dbReference>
<dbReference type="PROSITE" id="PS00211">
    <property type="entry name" value="ABC_TRANSPORTER_1"/>
    <property type="match status" value="1"/>
</dbReference>
<dbReference type="GO" id="GO:0022857">
    <property type="term" value="F:transmembrane transporter activity"/>
    <property type="evidence" value="ECO:0007669"/>
    <property type="project" value="InterPro"/>
</dbReference>
<dbReference type="SUPFAM" id="SSF50331">
    <property type="entry name" value="MOP-like"/>
    <property type="match status" value="1"/>
</dbReference>
<name>A0A327M4Q8_9PROT</name>
<dbReference type="InterPro" id="IPR008995">
    <property type="entry name" value="Mo/tungstate-bd_C_term_dom"/>
</dbReference>
<keyword evidence="1" id="KW-0813">Transport</keyword>
<evidence type="ECO:0000313" key="6">
    <source>
        <dbReference type="EMBL" id="RAI57203.1"/>
    </source>
</evidence>
<dbReference type="InterPro" id="IPR003593">
    <property type="entry name" value="AAA+_ATPase"/>
</dbReference>
<keyword evidence="2" id="KW-0547">Nucleotide-binding</keyword>
<dbReference type="InterPro" id="IPR013611">
    <property type="entry name" value="Transp-assoc_OB_typ2"/>
</dbReference>
<dbReference type="SMART" id="SM00382">
    <property type="entry name" value="AAA"/>
    <property type="match status" value="1"/>
</dbReference>
<protein>
    <submittedName>
        <fullName evidence="6">Polyamine ABC transporter ATP-binding protein</fullName>
    </submittedName>
</protein>
<feature type="region of interest" description="Disordered" evidence="4">
    <location>
        <begin position="1"/>
        <end position="20"/>
    </location>
</feature>
<dbReference type="PROSITE" id="PS50893">
    <property type="entry name" value="ABC_TRANSPORTER_2"/>
    <property type="match status" value="1"/>
</dbReference>
<comment type="caution">
    <text evidence="6">The sequence shown here is derived from an EMBL/GenBank/DDBJ whole genome shotgun (WGS) entry which is preliminary data.</text>
</comment>
<dbReference type="FunFam" id="3.40.50.300:FF:000133">
    <property type="entry name" value="Spermidine/putrescine import ATP-binding protein PotA"/>
    <property type="match status" value="1"/>
</dbReference>
<evidence type="ECO:0000256" key="4">
    <source>
        <dbReference type="SAM" id="MobiDB-lite"/>
    </source>
</evidence>
<dbReference type="OrthoDB" id="9802264at2"/>
<dbReference type="Pfam" id="PF00005">
    <property type="entry name" value="ABC_tran"/>
    <property type="match status" value="1"/>
</dbReference>
<evidence type="ECO:0000256" key="3">
    <source>
        <dbReference type="ARBA" id="ARBA00022840"/>
    </source>
</evidence>
<reference evidence="7" key="1">
    <citation type="submission" date="2018-06" db="EMBL/GenBank/DDBJ databases">
        <authorList>
            <person name="Khan S.A."/>
        </authorList>
    </citation>
    <scope>NUCLEOTIDE SEQUENCE [LARGE SCALE GENOMIC DNA]</scope>
    <source>
        <strain evidence="7">DB-1506</strain>
    </source>
</reference>
<dbReference type="GO" id="GO:0016887">
    <property type="term" value="F:ATP hydrolysis activity"/>
    <property type="evidence" value="ECO:0007669"/>
    <property type="project" value="InterPro"/>
</dbReference>
<dbReference type="InterPro" id="IPR050093">
    <property type="entry name" value="ABC_SmlMolc_Importer"/>
</dbReference>